<dbReference type="OrthoDB" id="5483347at2"/>
<evidence type="ECO:0000313" key="2">
    <source>
        <dbReference type="Proteomes" id="UP000007587"/>
    </source>
</evidence>
<dbReference type="KEGG" id="ccx:COCOR_04580"/>
<reference evidence="2" key="2">
    <citation type="submission" date="2012-03" db="EMBL/GenBank/DDBJ databases">
        <title>Genome sequence of the fruiting myxobacterium Corallococcus coralloides DSM 2259.</title>
        <authorList>
            <person name="Huntley S."/>
            <person name="Zhang Y."/>
            <person name="Treuner-Lange A."/>
            <person name="Sensen C.W."/>
            <person name="Sogaard-Andersen L."/>
        </authorList>
    </citation>
    <scope>NUCLEOTIDE SEQUENCE [LARGE SCALE GENOMIC DNA]</scope>
    <source>
        <strain evidence="2">ATCC 25202 / DSM 2259 / NBRC 100086 / M2</strain>
    </source>
</reference>
<evidence type="ECO:0000313" key="1">
    <source>
        <dbReference type="EMBL" id="AFE05903.1"/>
    </source>
</evidence>
<proteinExistence type="predicted"/>
<gene>
    <name evidence="1" type="ordered locus">COCOR_04580</name>
</gene>
<dbReference type="STRING" id="1144275.COCOR_04580"/>
<dbReference type="SUPFAM" id="SSF69322">
    <property type="entry name" value="Tricorn protease domain 2"/>
    <property type="match status" value="1"/>
</dbReference>
<dbReference type="Pfam" id="PF11617">
    <property type="entry name" value="Cu-binding_MopE"/>
    <property type="match status" value="1"/>
</dbReference>
<accession>H8MHZ9</accession>
<dbReference type="RefSeq" id="WP_014397385.1">
    <property type="nucleotide sequence ID" value="NC_017030.1"/>
</dbReference>
<name>H8MHZ9_CORCM</name>
<protein>
    <submittedName>
        <fullName evidence="1">Putative lipoprotein</fullName>
    </submittedName>
</protein>
<dbReference type="HOGENOM" id="CLU_027067_0_0_7"/>
<dbReference type="EMBL" id="CP003389">
    <property type="protein sequence ID" value="AFE05903.1"/>
    <property type="molecule type" value="Genomic_DNA"/>
</dbReference>
<organism evidence="1 2">
    <name type="scientific">Corallococcus coralloides (strain ATCC 25202 / DSM 2259 / NBRC 100086 / M2)</name>
    <name type="common">Myxococcus coralloides</name>
    <dbReference type="NCBI Taxonomy" id="1144275"/>
    <lineage>
        <taxon>Bacteria</taxon>
        <taxon>Pseudomonadati</taxon>
        <taxon>Myxococcota</taxon>
        <taxon>Myxococcia</taxon>
        <taxon>Myxococcales</taxon>
        <taxon>Cystobacterineae</taxon>
        <taxon>Myxococcaceae</taxon>
        <taxon>Corallococcus</taxon>
    </lineage>
</organism>
<reference evidence="1 2" key="1">
    <citation type="journal article" date="2012" name="J. Bacteriol.">
        <title>Complete Genome Sequence of the Fruiting Myxobacterium Corallococcus coralloides DSM 2259.</title>
        <authorList>
            <person name="Huntley S."/>
            <person name="Zhang Y."/>
            <person name="Treuner-Lange A."/>
            <person name="Kneip S."/>
            <person name="Sensen C.W."/>
            <person name="Sogaard-Andersen L."/>
        </authorList>
    </citation>
    <scope>NUCLEOTIDE SEQUENCE [LARGE SCALE GENOMIC DNA]</scope>
    <source>
        <strain evidence="2">ATCC 25202 / DSM 2259 / NBRC 100086 / M2</strain>
    </source>
</reference>
<keyword evidence="2" id="KW-1185">Reference proteome</keyword>
<dbReference type="eggNOG" id="COG3292">
    <property type="taxonomic scope" value="Bacteria"/>
</dbReference>
<dbReference type="InterPro" id="IPR021655">
    <property type="entry name" value="Put_metal-bd"/>
</dbReference>
<keyword evidence="1" id="KW-0449">Lipoprotein</keyword>
<sequence>MKRAVAVGLGLLCITCTVPDIDELEAERPSGCDASHPCHVQVRLTYDGFRPGCVTLRVVDAEDASRTFELPVPEGAVEVGFVRRTGWSDTVKVTASARERSCAGQEVATASSQVEVPEEDTASVELTLSARDDDGDGYVNTATRGTDCDDRSVSISPGVEERCDFLDNNCDSRVDPVPVCEGIEWRTTERLLEARFRDVAPHARGQAWLVSDSNDVLAHVHRETDGGFDVQPFTDCHGAWSTAWARPSDGRVFMGSWMGQLATRSLSAAEPCTLTSFDGGGAAIQDLVGFEADGGTTLYAVSETGDILRWDYPAEPQRVAHVDADLRSIHGLDPRTLITVGTTGKGPVAYHVNADGGPWVREPLPQPTSGQDGLQSVHVVAPGLAYAGGAQGLFMERAAGAWSTKPSYPIYVDGGVAPDLLDVVSFGQGVVFARLNTDDLVRFDGVAWQDFLFGTQGFTTLEGLSSDELWSATEDGTGFYWGPRAP</sequence>
<dbReference type="AlphaFoldDB" id="H8MHZ9"/>
<dbReference type="InParanoid" id="H8MHZ9"/>
<dbReference type="Proteomes" id="UP000007587">
    <property type="component" value="Chromosome"/>
</dbReference>